<dbReference type="AlphaFoldDB" id="A0A5D3CGP7"/>
<comment type="caution">
    <text evidence="1">The sequence shown here is derived from an EMBL/GenBank/DDBJ whole genome shotgun (WGS) entry which is preliminary data.</text>
</comment>
<reference evidence="1 2" key="1">
    <citation type="submission" date="2019-08" db="EMBL/GenBank/DDBJ databases">
        <title>Draft genome sequences of two oriental melons (Cucumis melo L. var makuwa).</title>
        <authorList>
            <person name="Kwon S.-Y."/>
        </authorList>
    </citation>
    <scope>NUCLEOTIDE SEQUENCE [LARGE SCALE GENOMIC DNA]</scope>
    <source>
        <strain evidence="2">cv. Chang Bougi</strain>
        <tissue evidence="1">Leaf</tissue>
    </source>
</reference>
<sequence>MEEQDKDMDRMRHEINNLGEQVSKILELLSMGRGKVVVDTTQSSNSVQDTDDPIYPSGFTPCHMNVPHPQTTQHYVATNPHFVVPFFVPNIEQLEVQAKIQDMGQNENTPTKQKLDVLEERLRAIEGTNVYGNIDATQLCLVLSLIIPAKFKVPEFDKYDGSSCRRSHLVMRLTEATTEYGGIKKGTISKNKEGELAPIPMVPIQPPYPKWYDSNARCDYHAEGMGHSTKNCLALKRNVQSLINVGGLSFKKFGEKLHVNENPLPNYENPKVNAVDGLVEKCKNEVHEIMIPMKALF</sequence>
<organism evidence="1 2">
    <name type="scientific">Cucumis melo var. makuwa</name>
    <name type="common">Oriental melon</name>
    <dbReference type="NCBI Taxonomy" id="1194695"/>
    <lineage>
        <taxon>Eukaryota</taxon>
        <taxon>Viridiplantae</taxon>
        <taxon>Streptophyta</taxon>
        <taxon>Embryophyta</taxon>
        <taxon>Tracheophyta</taxon>
        <taxon>Spermatophyta</taxon>
        <taxon>Magnoliopsida</taxon>
        <taxon>eudicotyledons</taxon>
        <taxon>Gunneridae</taxon>
        <taxon>Pentapetalae</taxon>
        <taxon>rosids</taxon>
        <taxon>fabids</taxon>
        <taxon>Cucurbitales</taxon>
        <taxon>Cucurbitaceae</taxon>
        <taxon>Benincaseae</taxon>
        <taxon>Cucumis</taxon>
    </lineage>
</organism>
<name>A0A5D3CGP7_CUCMM</name>
<proteinExistence type="predicted"/>
<dbReference type="Proteomes" id="UP000321947">
    <property type="component" value="Unassembled WGS sequence"/>
</dbReference>
<protein>
    <submittedName>
        <fullName evidence="1">Gag-pro-like protein</fullName>
    </submittedName>
</protein>
<dbReference type="PANTHER" id="PTHR32108:SF9">
    <property type="entry name" value="REVERSE TRANSCRIPTASE RNASE H-LIKE DOMAIN-CONTAINING PROTEIN"/>
    <property type="match status" value="1"/>
</dbReference>
<evidence type="ECO:0000313" key="2">
    <source>
        <dbReference type="Proteomes" id="UP000321947"/>
    </source>
</evidence>
<evidence type="ECO:0000313" key="1">
    <source>
        <dbReference type="EMBL" id="TYK11073.1"/>
    </source>
</evidence>
<gene>
    <name evidence="1" type="ORF">E5676_scaffold73G00590</name>
</gene>
<dbReference type="PANTHER" id="PTHR32108">
    <property type="entry name" value="DNA-DIRECTED RNA POLYMERASE SUBUNIT ALPHA"/>
    <property type="match status" value="1"/>
</dbReference>
<dbReference type="EMBL" id="SSTD01010919">
    <property type="protein sequence ID" value="TYK11073.1"/>
    <property type="molecule type" value="Genomic_DNA"/>
</dbReference>
<accession>A0A5D3CGP7</accession>